<dbReference type="Pfam" id="PF04616">
    <property type="entry name" value="Glyco_hydro_43"/>
    <property type="match status" value="1"/>
</dbReference>
<dbReference type="PANTHER" id="PTHR43301">
    <property type="entry name" value="ARABINAN ENDO-1,5-ALPHA-L-ARABINOSIDASE"/>
    <property type="match status" value="1"/>
</dbReference>
<evidence type="ECO:0000256" key="6">
    <source>
        <dbReference type="PIRSR" id="PIRSR606710-2"/>
    </source>
</evidence>
<dbReference type="InterPro" id="IPR006710">
    <property type="entry name" value="Glyco_hydro_43"/>
</dbReference>
<name>A0AAU8DRR6_9ACTN</name>
<dbReference type="InterPro" id="IPR023296">
    <property type="entry name" value="Glyco_hydro_beta-prop_sf"/>
</dbReference>
<comment type="similarity">
    <text evidence="2">Belongs to the glycosyl hydrolase 43 family.</text>
</comment>
<keyword evidence="3" id="KW-0378">Hydrolase</keyword>
<evidence type="ECO:0000256" key="1">
    <source>
        <dbReference type="ARBA" id="ARBA00004834"/>
    </source>
</evidence>
<dbReference type="AlphaFoldDB" id="A0AAU8DRR6"/>
<dbReference type="GO" id="GO:0005975">
    <property type="term" value="P:carbohydrate metabolic process"/>
    <property type="evidence" value="ECO:0007669"/>
    <property type="project" value="InterPro"/>
</dbReference>
<protein>
    <submittedName>
        <fullName evidence="8">Family 43 glycosylhydrolase</fullName>
    </submittedName>
</protein>
<feature type="active site" description="Proton acceptor" evidence="5">
    <location>
        <position position="11"/>
    </location>
</feature>
<dbReference type="PANTHER" id="PTHR43301:SF3">
    <property type="entry name" value="ARABINAN ENDO-1,5-ALPHA-L-ARABINOSIDASE A-RELATED"/>
    <property type="match status" value="1"/>
</dbReference>
<evidence type="ECO:0000256" key="2">
    <source>
        <dbReference type="ARBA" id="ARBA00009865"/>
    </source>
</evidence>
<dbReference type="InterPro" id="IPR013320">
    <property type="entry name" value="ConA-like_dom_sf"/>
</dbReference>
<comment type="pathway">
    <text evidence="1">Glycan metabolism; L-arabinan degradation.</text>
</comment>
<dbReference type="Gene3D" id="2.60.120.200">
    <property type="match status" value="1"/>
</dbReference>
<dbReference type="GO" id="GO:0004553">
    <property type="term" value="F:hydrolase activity, hydrolyzing O-glycosyl compounds"/>
    <property type="evidence" value="ECO:0007669"/>
    <property type="project" value="InterPro"/>
</dbReference>
<evidence type="ECO:0000256" key="7">
    <source>
        <dbReference type="SAM" id="MobiDB-lite"/>
    </source>
</evidence>
<gene>
    <name evidence="8" type="ORF">ABLG96_05070</name>
</gene>
<feature type="region of interest" description="Disordered" evidence="7">
    <location>
        <begin position="339"/>
        <end position="358"/>
    </location>
</feature>
<dbReference type="CDD" id="cd18616">
    <property type="entry name" value="GH43_ABN-like"/>
    <property type="match status" value="1"/>
</dbReference>
<proteinExistence type="inferred from homology"/>
<dbReference type="RefSeq" id="WP_353650309.1">
    <property type="nucleotide sequence ID" value="NZ_CP159218.1"/>
</dbReference>
<dbReference type="Gene3D" id="2.115.10.20">
    <property type="entry name" value="Glycosyl hydrolase domain, family 43"/>
    <property type="match status" value="1"/>
</dbReference>
<dbReference type="SUPFAM" id="SSF75005">
    <property type="entry name" value="Arabinanase/levansucrase/invertase"/>
    <property type="match status" value="1"/>
</dbReference>
<evidence type="ECO:0000256" key="4">
    <source>
        <dbReference type="ARBA" id="ARBA00023295"/>
    </source>
</evidence>
<keyword evidence="4" id="KW-0326">Glycosidase</keyword>
<feature type="active site" description="Proton donor" evidence="5">
    <location>
        <position position="186"/>
    </location>
</feature>
<dbReference type="EMBL" id="CP159218">
    <property type="protein sequence ID" value="XCG64696.1"/>
    <property type="molecule type" value="Genomic_DNA"/>
</dbReference>
<evidence type="ECO:0000313" key="8">
    <source>
        <dbReference type="EMBL" id="XCG64696.1"/>
    </source>
</evidence>
<organism evidence="8">
    <name type="scientific">Nakamurella sp. A5-74</name>
    <dbReference type="NCBI Taxonomy" id="3158264"/>
    <lineage>
        <taxon>Bacteria</taxon>
        <taxon>Bacillati</taxon>
        <taxon>Actinomycetota</taxon>
        <taxon>Actinomycetes</taxon>
        <taxon>Nakamurellales</taxon>
        <taxon>Nakamurellaceae</taxon>
        <taxon>Nakamurella</taxon>
    </lineage>
</organism>
<sequence>MSDSFSDTFADPSVILAKDGWWYTYSTADPLRAGDPSGIMHIARTHDFASWEYLGTVFDETNRPAWAAPTAGLWAPDIRYLNGQYVLYYTVTDTSLNAGEDSAIGAATAPSPVGPWTPATAPVVAPRANGDNWFFTIDPAGLTDVDGRRYLYWGSFGGGGFVTRLSDDGLRAVGTPVPTTTDSRYEGPYVVRHDGWYYLMASTANCCAGPATGYSVYAGRSRSPLGPFVDKDGTSLLDPQVGGTPVMHQNGNRFIGVGHHALTTDTTGRTFIVYHGIDRNRPWLDVPFGINRRPMLIDRVDWIDGWPAVRAGAGPSDTPQPAPIAGSLLGITPADPAAGSAIRGLRDGPNDPQAGRTGRLDGVAVTSMLPNGDLTIGVDVRVDSLARSPLVLTRPGVTVVLDPAHRTLTTRLGTSLTRAPVAARTGWVRLSISTTEGGRKVLATVSESGLADPYAESSVKTRNPAIRRGPLLLLGRGALVDNVSVQLRATSARQRVAVPQPRQLLWRNDFGVDTRGLEWIRRNDAATVAGGALRWPVEASDLVGTSNTAGLLVRGAPAGDWIAETKLTLPLGGGPGGYEQVRNYQQAGMIVRSSDDDFARLGMVAIAKTRQTEWARELPDAASGRLAFGGAIVGTAADTLWMRIAHHRNAGGEHLYRSATSRDGVHWTWGAVWTFPAGSRQQVGLYTHGGDTPAAVASFDYLTFSTAAWPADPGAGG</sequence>
<dbReference type="InterPro" id="IPR050727">
    <property type="entry name" value="GH43_arabinanases"/>
</dbReference>
<reference evidence="8" key="1">
    <citation type="submission" date="2024-05" db="EMBL/GenBank/DDBJ databases">
        <authorList>
            <person name="Cai S.Y."/>
            <person name="Jin L.M."/>
            <person name="Li H.R."/>
        </authorList>
    </citation>
    <scope>NUCLEOTIDE SEQUENCE</scope>
    <source>
        <strain evidence="8">A5-74</strain>
    </source>
</reference>
<evidence type="ECO:0000256" key="5">
    <source>
        <dbReference type="PIRSR" id="PIRSR606710-1"/>
    </source>
</evidence>
<dbReference type="SUPFAM" id="SSF49899">
    <property type="entry name" value="Concanavalin A-like lectins/glucanases"/>
    <property type="match status" value="1"/>
</dbReference>
<evidence type="ECO:0000256" key="3">
    <source>
        <dbReference type="ARBA" id="ARBA00022801"/>
    </source>
</evidence>
<accession>A0AAU8DRR6</accession>
<feature type="site" description="Important for catalytic activity, responsible for pKa modulation of the active site Glu and correct orientation of both the proton donor and substrate" evidence="6">
    <location>
        <position position="138"/>
    </location>
</feature>